<protein>
    <recommendedName>
        <fullName evidence="4">Tat pathway signal sequence</fullName>
    </recommendedName>
</protein>
<organism evidence="2 3">
    <name type="scientific">Amycolatopsis cihanbeyliensis</name>
    <dbReference type="NCBI Taxonomy" id="1128664"/>
    <lineage>
        <taxon>Bacteria</taxon>
        <taxon>Bacillati</taxon>
        <taxon>Actinomycetota</taxon>
        <taxon>Actinomycetes</taxon>
        <taxon>Pseudonocardiales</taxon>
        <taxon>Pseudonocardiaceae</taxon>
        <taxon>Amycolatopsis</taxon>
    </lineage>
</organism>
<accession>A0A542DQV2</accession>
<evidence type="ECO:0000256" key="1">
    <source>
        <dbReference type="SAM" id="SignalP"/>
    </source>
</evidence>
<reference evidence="2 3" key="1">
    <citation type="submission" date="2019-06" db="EMBL/GenBank/DDBJ databases">
        <title>Sequencing the genomes of 1000 actinobacteria strains.</title>
        <authorList>
            <person name="Klenk H.-P."/>
        </authorList>
    </citation>
    <scope>NUCLEOTIDE SEQUENCE [LARGE SCALE GENOMIC DNA]</scope>
    <source>
        <strain evidence="2 3">DSM 45679</strain>
    </source>
</reference>
<dbReference type="EMBL" id="VFML01000001">
    <property type="protein sequence ID" value="TQJ05483.1"/>
    <property type="molecule type" value="Genomic_DNA"/>
</dbReference>
<sequence length="276" mass="30396">MLLTLLTGILPVPAAQASTGTAGPRPAAGRHGLDAFDPELRARIVAADRYARGRPGFTGIVVRDRRTGAVWRNADSATLVWACSTPKLAMVVDLLVRADSGAVDLTVEDRALMRAMLHSSDNDAAHTLWNRHGGEDIATRFPDYGMTDMRFTDDHPHHWGWILTTTDDLDRLVNHALERMPVRHRDYIVHELRSVAPNQQWGVWGAGTAAMPGNKNGWADDNADGSWLMNSVGFAGPDARYTLAMMNNTKLVDNGYEEGKETTTRISEILFAGYFD</sequence>
<evidence type="ECO:0000313" key="2">
    <source>
        <dbReference type="EMBL" id="TQJ05483.1"/>
    </source>
</evidence>
<keyword evidence="1" id="KW-0732">Signal</keyword>
<feature type="chain" id="PRO_5022055709" description="Tat pathway signal sequence" evidence="1">
    <location>
        <begin position="18"/>
        <end position="276"/>
    </location>
</feature>
<feature type="signal peptide" evidence="1">
    <location>
        <begin position="1"/>
        <end position="17"/>
    </location>
</feature>
<dbReference type="SUPFAM" id="SSF56601">
    <property type="entry name" value="beta-lactamase/transpeptidase-like"/>
    <property type="match status" value="1"/>
</dbReference>
<dbReference type="InterPro" id="IPR012338">
    <property type="entry name" value="Beta-lactam/transpept-like"/>
</dbReference>
<dbReference type="Proteomes" id="UP000320876">
    <property type="component" value="Unassembled WGS sequence"/>
</dbReference>
<evidence type="ECO:0008006" key="4">
    <source>
        <dbReference type="Google" id="ProtNLM"/>
    </source>
</evidence>
<evidence type="ECO:0000313" key="3">
    <source>
        <dbReference type="Proteomes" id="UP000320876"/>
    </source>
</evidence>
<comment type="caution">
    <text evidence="2">The sequence shown here is derived from an EMBL/GenBank/DDBJ whole genome shotgun (WGS) entry which is preliminary data.</text>
</comment>
<keyword evidence="3" id="KW-1185">Reference proteome</keyword>
<dbReference type="AlphaFoldDB" id="A0A542DQV2"/>
<dbReference type="Gene3D" id="3.40.710.10">
    <property type="entry name" value="DD-peptidase/beta-lactamase superfamily"/>
    <property type="match status" value="1"/>
</dbReference>
<name>A0A542DQV2_AMYCI</name>
<proteinExistence type="predicted"/>
<gene>
    <name evidence="2" type="ORF">FB471_5317</name>
</gene>